<keyword evidence="2" id="KW-0472">Membrane</keyword>
<feature type="region of interest" description="Disordered" evidence="1">
    <location>
        <begin position="769"/>
        <end position="820"/>
    </location>
</feature>
<feature type="transmembrane region" description="Helical" evidence="2">
    <location>
        <begin position="7"/>
        <end position="27"/>
    </location>
</feature>
<dbReference type="Proteomes" id="UP000002258">
    <property type="component" value="Chromosome 6"/>
</dbReference>
<dbReference type="InParanoid" id="A3LY84"/>
<evidence type="ECO:0000313" key="3">
    <source>
        <dbReference type="EMBL" id="ABN67938.2"/>
    </source>
</evidence>
<organism evidence="3 4">
    <name type="scientific">Scheffersomyces stipitis (strain ATCC 58785 / CBS 6054 / NBRC 10063 / NRRL Y-11545)</name>
    <name type="common">Yeast</name>
    <name type="synonym">Pichia stipitis</name>
    <dbReference type="NCBI Taxonomy" id="322104"/>
    <lineage>
        <taxon>Eukaryota</taxon>
        <taxon>Fungi</taxon>
        <taxon>Dikarya</taxon>
        <taxon>Ascomycota</taxon>
        <taxon>Saccharomycotina</taxon>
        <taxon>Pichiomycetes</taxon>
        <taxon>Debaryomycetaceae</taxon>
        <taxon>Scheffersomyces</taxon>
    </lineage>
</organism>
<keyword evidence="2" id="KW-0812">Transmembrane</keyword>
<evidence type="ECO:0000313" key="4">
    <source>
        <dbReference type="Proteomes" id="UP000002258"/>
    </source>
</evidence>
<protein>
    <submittedName>
        <fullName evidence="3">Uncharacterized protein</fullName>
    </submittedName>
</protein>
<keyword evidence="4" id="KW-1185">Reference proteome</keyword>
<dbReference type="GeneID" id="4840257"/>
<dbReference type="AlphaFoldDB" id="A3LY84"/>
<dbReference type="KEGG" id="pic:PICST_33084"/>
<gene>
    <name evidence="3" type="ORF">PICST_33084</name>
</gene>
<dbReference type="RefSeq" id="XP_001385967.2">
    <property type="nucleotide sequence ID" value="XM_001385930.1"/>
</dbReference>
<accession>A3LY84</accession>
<reference evidence="3 4" key="1">
    <citation type="journal article" date="2007" name="Nat. Biotechnol.">
        <title>Genome sequence of the lignocellulose-bioconverting and xylose-fermenting yeast Pichia stipitis.</title>
        <authorList>
            <person name="Jeffries T.W."/>
            <person name="Grigoriev I.V."/>
            <person name="Grimwood J."/>
            <person name="Laplaza J.M."/>
            <person name="Aerts A."/>
            <person name="Salamov A."/>
            <person name="Schmutz J."/>
            <person name="Lindquist E."/>
            <person name="Dehal P."/>
            <person name="Shapiro H."/>
            <person name="Jin Y.S."/>
            <person name="Passoth V."/>
            <person name="Richardson P.M."/>
        </authorList>
    </citation>
    <scope>NUCLEOTIDE SEQUENCE [LARGE SCALE GENOMIC DNA]</scope>
    <source>
        <strain evidence="4">ATCC 58785 / CBS 6054 / NBRC 10063 / NRRL Y-11545</strain>
    </source>
</reference>
<keyword evidence="2" id="KW-1133">Transmembrane helix</keyword>
<evidence type="ECO:0000256" key="1">
    <source>
        <dbReference type="SAM" id="MobiDB-lite"/>
    </source>
</evidence>
<dbReference type="HOGENOM" id="CLU_309938_0_0_1"/>
<dbReference type="OMA" id="ESRIMEV"/>
<dbReference type="OrthoDB" id="4085918at2759"/>
<feature type="transmembrane region" description="Helical" evidence="2">
    <location>
        <begin position="102"/>
        <end position="127"/>
    </location>
</feature>
<sequence>MFVESVLGINSLISVFCIITSVFSILAFTHIRYVPILVFAIAGFVLVAVLLAICSTTLITRRASPISIVLQLSASCFYLASGTLLIVQMVQNHIGQTNNPRHWQVIVLVLFIVNIIFIVASSTMVLISHRFQSKIKDEEMMTPLSSSNNTQVSSTYSENRGKQDLVSKKISEKTLINQDIDDEQTIQDILETAENEKESQPNYSSFTNSNWMDSAAELNAIIRPDSELTRNSSESKRSRRNTFKIFTSNRPNVPRSVDLRTSKSVPSLFKSHSPKNSEFTDKFMESQSSFVLKSMSTTKLPENTSKVSLSTIMTESSSTNMKNSSSGLQLHRTISLLNSNCSETNLQMDHITEVDDMVLSEKVKRSKSTSCIGPSKKSKRNQMWNSINGERMFLAQVNESILPPVLKSGESRIMEVKRRQESYMSETLSLTEIENMVVEQYNEVDNTFPASTTLPTSTIVPASNIDEEAPNLPTTLSPVGESEIETPNIEGIDDLDSANLPYVEEFAEPIDQSYFHGFDVNEITIDEVPIKNSSRKIGIYEFENKPYLLHHEEQNHREDYRTALNGLEKIPRQDDGENSIWKAENSPSSNHINNISLEEWNQKAEAYEQRRTRSGANFTGVVKLVSSNNLKTLNDFEETSQSQTLHKEFILPPVEARLDNIDNISDFNSTTGSARRPSYNLSSRSLSAPSLHTYRNISSSSNGCSVKTPSDYQTIPIQTKIVSPMAESVNEFNSVSSSPIKKILESPRRISNAFKKRARLSIGNSDIERSRYHKHTSSSISNAMSVGSAVSSRSGSPRKSLKSILTTRSHHRHSSSVPSFPLPQTKLHYHSMVPPSSNLFSAYGQPNISHVGEEPIDFWELESGPSSDRSRVSSVPSAVIGEYDREKWRTLKALQNNDQFEFDVSI</sequence>
<feature type="transmembrane region" description="Helical" evidence="2">
    <location>
        <begin position="33"/>
        <end position="54"/>
    </location>
</feature>
<dbReference type="STRING" id="322104.A3LY84"/>
<evidence type="ECO:0000256" key="2">
    <source>
        <dbReference type="SAM" id="Phobius"/>
    </source>
</evidence>
<feature type="compositionally biased region" description="Low complexity" evidence="1">
    <location>
        <begin position="785"/>
        <end position="798"/>
    </location>
</feature>
<dbReference type="EMBL" id="CP000500">
    <property type="protein sequence ID" value="ABN67938.2"/>
    <property type="molecule type" value="Genomic_DNA"/>
</dbReference>
<dbReference type="eggNOG" id="ENOG502SWPF">
    <property type="taxonomic scope" value="Eukaryota"/>
</dbReference>
<feature type="transmembrane region" description="Helical" evidence="2">
    <location>
        <begin position="66"/>
        <end position="90"/>
    </location>
</feature>
<proteinExistence type="predicted"/>
<name>A3LY84_PICST</name>